<evidence type="ECO:0000313" key="2">
    <source>
        <dbReference type="Proteomes" id="UP000320055"/>
    </source>
</evidence>
<protein>
    <submittedName>
        <fullName evidence="1">Uncharacterized protein</fullName>
    </submittedName>
</protein>
<accession>A0A563W291</accession>
<dbReference type="OrthoDB" id="9920571at2"/>
<dbReference type="EMBL" id="CAACVJ010000610">
    <property type="protein sequence ID" value="VEP17824.1"/>
    <property type="molecule type" value="Genomic_DNA"/>
</dbReference>
<organism evidence="1 2">
    <name type="scientific">Hyella patelloides LEGE 07179</name>
    <dbReference type="NCBI Taxonomy" id="945734"/>
    <lineage>
        <taxon>Bacteria</taxon>
        <taxon>Bacillati</taxon>
        <taxon>Cyanobacteriota</taxon>
        <taxon>Cyanophyceae</taxon>
        <taxon>Pleurocapsales</taxon>
        <taxon>Hyellaceae</taxon>
        <taxon>Hyella</taxon>
    </lineage>
</organism>
<proteinExistence type="predicted"/>
<name>A0A563W291_9CYAN</name>
<keyword evidence="2" id="KW-1185">Reference proteome</keyword>
<sequence length="134" mass="15767">MLTTTNLSKVIEAVLDYAEARVDDVIQYQESQGYICLNCDTFIRAILQADDVGECKHLYFYTYLQKEFYKEEEEEKTLDLSEVLIQEVYLYPANNFELFEHGYGHPLEQEELDKAVWKSSTEETPIWAKIMELC</sequence>
<dbReference type="AlphaFoldDB" id="A0A563W291"/>
<dbReference type="Proteomes" id="UP000320055">
    <property type="component" value="Unassembled WGS sequence"/>
</dbReference>
<reference evidence="1 2" key="1">
    <citation type="submission" date="2019-01" db="EMBL/GenBank/DDBJ databases">
        <authorList>
            <person name="Brito A."/>
        </authorList>
    </citation>
    <scope>NUCLEOTIDE SEQUENCE [LARGE SCALE GENOMIC DNA]</scope>
    <source>
        <strain evidence="1">1</strain>
    </source>
</reference>
<dbReference type="RefSeq" id="WP_144876262.1">
    <property type="nucleotide sequence ID" value="NZ_LR214380.1"/>
</dbReference>
<gene>
    <name evidence="1" type="ORF">H1P_6480003</name>
</gene>
<evidence type="ECO:0000313" key="1">
    <source>
        <dbReference type="EMBL" id="VEP17824.1"/>
    </source>
</evidence>